<evidence type="ECO:0000256" key="1">
    <source>
        <dbReference type="SAM" id="Phobius"/>
    </source>
</evidence>
<keyword evidence="1" id="KW-1133">Transmembrane helix</keyword>
<sequence>MGRRKDDGIEMVSKLPWQAGIVLGLAGYAAMRYGLAWCMTMFGGPVGQALGTTLADGAYAPAAWLLLTACWLAALISYLDSRRRHYLLTSQSGLRSLSAMDWREFEMLVGEAFRRQGYQVREIGLGGADGGIDLILHKDGATTLVQCKQWRTKLVDVRVVREMYGLLMHHRADAVKIVAIGHYTDDAQRFVHGKPIELIAGDALLAMVRECQIVTQRRKAA</sequence>
<organism evidence="3 4">
    <name type="scientific">Dyella choica</name>
    <dbReference type="NCBI Taxonomy" id="1927959"/>
    <lineage>
        <taxon>Bacteria</taxon>
        <taxon>Pseudomonadati</taxon>
        <taxon>Pseudomonadota</taxon>
        <taxon>Gammaproteobacteria</taxon>
        <taxon>Lysobacterales</taxon>
        <taxon>Rhodanobacteraceae</taxon>
        <taxon>Dyella</taxon>
    </lineage>
</organism>
<proteinExistence type="predicted"/>
<keyword evidence="3" id="KW-0378">Hydrolase</keyword>
<dbReference type="EMBL" id="RYYV01000019">
    <property type="protein sequence ID" value="RUL71079.1"/>
    <property type="molecule type" value="Genomic_DNA"/>
</dbReference>
<dbReference type="SUPFAM" id="SSF52980">
    <property type="entry name" value="Restriction endonuclease-like"/>
    <property type="match status" value="1"/>
</dbReference>
<dbReference type="PANTHER" id="PTHR30015">
    <property type="entry name" value="MRR RESTRICTION SYSTEM PROTEIN"/>
    <property type="match status" value="1"/>
</dbReference>
<dbReference type="Gene3D" id="3.40.1350.10">
    <property type="match status" value="1"/>
</dbReference>
<dbReference type="Proteomes" id="UP000274358">
    <property type="component" value="Unassembled WGS sequence"/>
</dbReference>
<dbReference type="GO" id="GO:0009307">
    <property type="term" value="P:DNA restriction-modification system"/>
    <property type="evidence" value="ECO:0007669"/>
    <property type="project" value="InterPro"/>
</dbReference>
<accession>A0A432M1C7</accession>
<dbReference type="GO" id="GO:0015666">
    <property type="term" value="F:restriction endodeoxyribonuclease activity"/>
    <property type="evidence" value="ECO:0007669"/>
    <property type="project" value="TreeGrafter"/>
</dbReference>
<keyword evidence="1" id="KW-0472">Membrane</keyword>
<dbReference type="RefSeq" id="WP_126686416.1">
    <property type="nucleotide sequence ID" value="NZ_RYYV01000019.1"/>
</dbReference>
<keyword evidence="1" id="KW-0812">Transmembrane</keyword>
<protein>
    <submittedName>
        <fullName evidence="3">Restriction endonuclease</fullName>
    </submittedName>
</protein>
<dbReference type="Pfam" id="PF04471">
    <property type="entry name" value="Mrr_cat"/>
    <property type="match status" value="1"/>
</dbReference>
<dbReference type="InterPro" id="IPR052906">
    <property type="entry name" value="Type_IV_Methyl-Rstrct_Enzyme"/>
</dbReference>
<dbReference type="InterPro" id="IPR007560">
    <property type="entry name" value="Restrct_endonuc_IV_Mrr"/>
</dbReference>
<dbReference type="InterPro" id="IPR011335">
    <property type="entry name" value="Restrct_endonuc-II-like"/>
</dbReference>
<feature type="transmembrane region" description="Helical" evidence="1">
    <location>
        <begin position="62"/>
        <end position="79"/>
    </location>
</feature>
<evidence type="ECO:0000259" key="2">
    <source>
        <dbReference type="Pfam" id="PF04471"/>
    </source>
</evidence>
<evidence type="ECO:0000313" key="3">
    <source>
        <dbReference type="EMBL" id="RUL71079.1"/>
    </source>
</evidence>
<feature type="transmembrane region" description="Helical" evidence="1">
    <location>
        <begin position="21"/>
        <end position="42"/>
    </location>
</feature>
<feature type="domain" description="Restriction endonuclease type IV Mrr" evidence="2">
    <location>
        <begin position="98"/>
        <end position="207"/>
    </location>
</feature>
<keyword evidence="3" id="KW-0255">Endonuclease</keyword>
<dbReference type="OrthoDB" id="5782056at2"/>
<dbReference type="AlphaFoldDB" id="A0A432M1C7"/>
<evidence type="ECO:0000313" key="4">
    <source>
        <dbReference type="Proteomes" id="UP000274358"/>
    </source>
</evidence>
<reference evidence="3 4" key="1">
    <citation type="submission" date="2018-12" db="EMBL/GenBank/DDBJ databases">
        <title>Dyella dinghuensis sp. nov. DHOA06 and Dyella choica sp. nov. 4M-K27, isolated from forest soil.</title>
        <authorList>
            <person name="Qiu L.-H."/>
            <person name="Gao Z.-H."/>
        </authorList>
    </citation>
    <scope>NUCLEOTIDE SEQUENCE [LARGE SCALE GENOMIC DNA]</scope>
    <source>
        <strain evidence="3 4">4M-K27</strain>
    </source>
</reference>
<dbReference type="PANTHER" id="PTHR30015:SF7">
    <property type="entry name" value="TYPE IV METHYL-DIRECTED RESTRICTION ENZYME ECOKMRR"/>
    <property type="match status" value="1"/>
</dbReference>
<comment type="caution">
    <text evidence="3">The sequence shown here is derived from an EMBL/GenBank/DDBJ whole genome shotgun (WGS) entry which is preliminary data.</text>
</comment>
<name>A0A432M1C7_9GAMM</name>
<dbReference type="InterPro" id="IPR011856">
    <property type="entry name" value="tRNA_endonuc-like_dom_sf"/>
</dbReference>
<keyword evidence="3" id="KW-0540">Nuclease</keyword>
<keyword evidence="4" id="KW-1185">Reference proteome</keyword>
<gene>
    <name evidence="3" type="ORF">EKH80_19230</name>
</gene>
<dbReference type="GO" id="GO:0003677">
    <property type="term" value="F:DNA binding"/>
    <property type="evidence" value="ECO:0007669"/>
    <property type="project" value="InterPro"/>
</dbReference>